<evidence type="ECO:0000313" key="4">
    <source>
        <dbReference type="Proteomes" id="UP000031512"/>
    </source>
</evidence>
<dbReference type="eggNOG" id="KOG3348">
    <property type="taxonomic scope" value="Eukaryota"/>
</dbReference>
<evidence type="ECO:0000256" key="1">
    <source>
        <dbReference type="SAM" id="MobiDB-lite"/>
    </source>
</evidence>
<evidence type="ECO:0000313" key="3">
    <source>
        <dbReference type="EMBL" id="AFZ81131.1"/>
    </source>
</evidence>
<feature type="compositionally biased region" description="Polar residues" evidence="1">
    <location>
        <begin position="243"/>
        <end position="257"/>
    </location>
</feature>
<dbReference type="NCBIfam" id="TIGR02251">
    <property type="entry name" value="HIF-SF_euk"/>
    <property type="match status" value="1"/>
</dbReference>
<dbReference type="OrthoDB" id="4983at2759"/>
<organism evidence="3 4">
    <name type="scientific">Theileria equi strain WA</name>
    <dbReference type="NCBI Taxonomy" id="1537102"/>
    <lineage>
        <taxon>Eukaryota</taxon>
        <taxon>Sar</taxon>
        <taxon>Alveolata</taxon>
        <taxon>Apicomplexa</taxon>
        <taxon>Aconoidasida</taxon>
        <taxon>Piroplasmida</taxon>
        <taxon>Theileriidae</taxon>
        <taxon>Theileria</taxon>
    </lineage>
</organism>
<dbReference type="KEGG" id="beq:BEWA_005390"/>
<dbReference type="SUPFAM" id="SSF56784">
    <property type="entry name" value="HAD-like"/>
    <property type="match status" value="1"/>
</dbReference>
<reference evidence="3 4" key="1">
    <citation type="journal article" date="2012" name="BMC Genomics">
        <title>Comparative genomic analysis and phylogenetic position of Theileria equi.</title>
        <authorList>
            <person name="Kappmeyer L.S."/>
            <person name="Thiagarajan M."/>
            <person name="Herndon D.R."/>
            <person name="Ramsay J.D."/>
            <person name="Caler E."/>
            <person name="Djikeng A."/>
            <person name="Gillespie J.J."/>
            <person name="Lau A.O."/>
            <person name="Roalson E.H."/>
            <person name="Silva J.C."/>
            <person name="Silva M.G."/>
            <person name="Suarez C.E."/>
            <person name="Ueti M.W."/>
            <person name="Nene V.M."/>
            <person name="Mealey R.H."/>
            <person name="Knowles D.P."/>
            <person name="Brayton K.A."/>
        </authorList>
    </citation>
    <scope>NUCLEOTIDE SEQUENCE [LARGE SCALE GENOMIC DNA]</scope>
    <source>
        <strain evidence="3 4">WA</strain>
    </source>
</reference>
<dbReference type="EMBL" id="CP001670">
    <property type="protein sequence ID" value="AFZ81131.1"/>
    <property type="molecule type" value="Genomic_DNA"/>
</dbReference>
<dbReference type="InterPro" id="IPR002634">
    <property type="entry name" value="BolA"/>
</dbReference>
<dbReference type="STRING" id="1537102.L0B1K3"/>
<gene>
    <name evidence="3" type="ORF">BEWA_005390</name>
</gene>
<dbReference type="Proteomes" id="UP000031512">
    <property type="component" value="Chromosome 3"/>
</dbReference>
<dbReference type="Gene3D" id="3.40.50.1000">
    <property type="entry name" value="HAD superfamily/HAD-like"/>
    <property type="match status" value="1"/>
</dbReference>
<dbReference type="RefSeq" id="XP_004830797.1">
    <property type="nucleotide sequence ID" value="XM_004830740.1"/>
</dbReference>
<dbReference type="GeneID" id="15805527"/>
<dbReference type="VEuPathDB" id="PiroplasmaDB:BEWA_005390"/>
<dbReference type="Pfam" id="PF03031">
    <property type="entry name" value="NIF"/>
    <property type="match status" value="1"/>
</dbReference>
<dbReference type="InterPro" id="IPR050365">
    <property type="entry name" value="TIM50"/>
</dbReference>
<sequence>MITLAILSSAFSSTISCIYGVNYYAFGVCLFYVILKVIERSFSETSIYYNSSFLPKQFKHTYSLVLDLDETLIRSVRTRPNRSVPTIPVKINDKIAHFVVFKRPHLDTFLMEMRKIYEIVIYTASCQQYAEAILHHTCINHLVDRKLYRNDCIINDYGEFVKDLRKVRNDTSKVILIDNSLAAGSIFPENFIPIDSWFGGSYDTALLDIMPLLSALRNVKDVRLIINLRCMESKNEEIRDQNTTHNTLKQKSQSGPSHSVPPTYRYNPNINFSDGTEMNWHRIGERLNTKLKQIADSLGYQDHPNASHTGRSKSLLIFYARMNKGIIEDKIRLALSPSFLNIVDKSGGCGAAFDAVIVSTLFENKKLIERQRLVNASIAEEMAKIHAFTMKCHTPKEWEDKNKNLNKIE</sequence>
<keyword evidence="4" id="KW-1185">Reference proteome</keyword>
<dbReference type="PANTHER" id="PTHR12210">
    <property type="entry name" value="DULLARD PROTEIN PHOSPHATASE"/>
    <property type="match status" value="1"/>
</dbReference>
<proteinExistence type="predicted"/>
<dbReference type="Gene3D" id="3.10.20.90">
    <property type="entry name" value="Phosphatidylinositol 3-kinase Catalytic Subunit, Chain A, domain 1"/>
    <property type="match status" value="1"/>
</dbReference>
<dbReference type="SUPFAM" id="SSF82657">
    <property type="entry name" value="BolA-like"/>
    <property type="match status" value="1"/>
</dbReference>
<protein>
    <recommendedName>
        <fullName evidence="2">FCP1 homology domain-containing protein</fullName>
    </recommendedName>
</protein>
<dbReference type="PROSITE" id="PS50969">
    <property type="entry name" value="FCP1"/>
    <property type="match status" value="1"/>
</dbReference>
<dbReference type="InterPro" id="IPR036065">
    <property type="entry name" value="BolA-like_sf"/>
</dbReference>
<dbReference type="AlphaFoldDB" id="L0B1K3"/>
<dbReference type="InterPro" id="IPR011948">
    <property type="entry name" value="Dullard_phosphatase"/>
</dbReference>
<dbReference type="InterPro" id="IPR036412">
    <property type="entry name" value="HAD-like_sf"/>
</dbReference>
<name>L0B1K3_THEEQ</name>
<dbReference type="GO" id="GO:0016791">
    <property type="term" value="F:phosphatase activity"/>
    <property type="evidence" value="ECO:0007669"/>
    <property type="project" value="InterPro"/>
</dbReference>
<dbReference type="SMART" id="SM00577">
    <property type="entry name" value="CPDc"/>
    <property type="match status" value="1"/>
</dbReference>
<dbReference type="CDD" id="cd07521">
    <property type="entry name" value="HAD_FCP1-like"/>
    <property type="match status" value="1"/>
</dbReference>
<evidence type="ECO:0000259" key="2">
    <source>
        <dbReference type="PROSITE" id="PS50969"/>
    </source>
</evidence>
<dbReference type="InterPro" id="IPR004274">
    <property type="entry name" value="FCP1_dom"/>
</dbReference>
<feature type="region of interest" description="Disordered" evidence="1">
    <location>
        <begin position="237"/>
        <end position="264"/>
    </location>
</feature>
<feature type="domain" description="FCP1 homology" evidence="2">
    <location>
        <begin position="57"/>
        <end position="216"/>
    </location>
</feature>
<dbReference type="eggNOG" id="KOG1605">
    <property type="taxonomic scope" value="Eukaryota"/>
</dbReference>
<dbReference type="InterPro" id="IPR023214">
    <property type="entry name" value="HAD_sf"/>
</dbReference>
<dbReference type="Pfam" id="PF01722">
    <property type="entry name" value="BolA"/>
    <property type="match status" value="1"/>
</dbReference>
<accession>L0B1K3</accession>